<dbReference type="InterPro" id="IPR012547">
    <property type="entry name" value="PDDEXK_9"/>
</dbReference>
<proteinExistence type="predicted"/>
<dbReference type="EMBL" id="AZHX01001375">
    <property type="protein sequence ID" value="ETX03843.1"/>
    <property type="molecule type" value="Genomic_DNA"/>
</dbReference>
<gene>
    <name evidence="2" type="ORF">ETSY2_32220</name>
</gene>
<evidence type="ECO:0000313" key="2">
    <source>
        <dbReference type="EMBL" id="ETX03843.1"/>
    </source>
</evidence>
<keyword evidence="3" id="KW-1185">Reference proteome</keyword>
<reference evidence="2 3" key="1">
    <citation type="journal article" date="2014" name="Nature">
        <title>An environmental bacterial taxon with a large and distinct metabolic repertoire.</title>
        <authorList>
            <person name="Wilson M.C."/>
            <person name="Mori T."/>
            <person name="Ruckert C."/>
            <person name="Uria A.R."/>
            <person name="Helf M.J."/>
            <person name="Takada K."/>
            <person name="Gernert C."/>
            <person name="Steffens U.A."/>
            <person name="Heycke N."/>
            <person name="Schmitt S."/>
            <person name="Rinke C."/>
            <person name="Helfrich E.J."/>
            <person name="Brachmann A.O."/>
            <person name="Gurgui C."/>
            <person name="Wakimoto T."/>
            <person name="Kracht M."/>
            <person name="Crusemann M."/>
            <person name="Hentschel U."/>
            <person name="Abe I."/>
            <person name="Matsunaga S."/>
            <person name="Kalinowski J."/>
            <person name="Takeyama H."/>
            <person name="Piel J."/>
        </authorList>
    </citation>
    <scope>NUCLEOTIDE SEQUENCE [LARGE SCALE GENOMIC DNA]</scope>
    <source>
        <strain evidence="3">TSY2</strain>
    </source>
</reference>
<sequence length="521" mass="61527">MPQPVQASSYTFRDIIEGGFLYVDKTRYLYDLIRYRKGVYFLARPRRFGKSLMISTLDEIFQGNRDLFRGLWLYESDYDWQTYPVVRIDFSRHQIRNVEELEVRIQRHLTQIAQHYEITLDEGPFDIQLEDLILKLAKEKQVVILIDEYDKPILDNVEHLVEAQRIRDTLKSFYTTIKAMDAYIRFVFITGISKFSRVGVFSSMNHLDDLTMDPRFATALGITEDELVNDFREHIDAFAKQEHLSTDQLLQNIREWYDGFCFVKDCQSVYNPFSTLQLFNKRNFSNYWFESGTPTFLIKLLKEHQYPVEQLEMLRLRELAFSTYEIESLSIVPLLFQTGYLTIKDYEADTQRYTLSYPNAEVEDAFLTHLLGAFSEQDHGLNEEYLWQLVDALHARDLDQFFAILQIFFANVPYDIQLRHEKYYQTIFYLIFKLMGWRIDAEVRTNRGRIDAVIELANHIFLFEFKLDGGVDDALQQIVDNAYAERYRAKGKPVTLIGANFDSRTRTIDGWKSKPDMMSGT</sequence>
<dbReference type="InterPro" id="IPR018631">
    <property type="entry name" value="AAA-ATPase-like_dom"/>
</dbReference>
<name>W4M145_9BACT</name>
<evidence type="ECO:0000313" key="3">
    <source>
        <dbReference type="Proteomes" id="UP000019140"/>
    </source>
</evidence>
<evidence type="ECO:0000259" key="1">
    <source>
        <dbReference type="Pfam" id="PF09820"/>
    </source>
</evidence>
<dbReference type="HOGENOM" id="CLU_021114_0_1_7"/>
<dbReference type="InterPro" id="IPR027417">
    <property type="entry name" value="P-loop_NTPase"/>
</dbReference>
<dbReference type="Pfam" id="PF09820">
    <property type="entry name" value="AAA-ATPase_like"/>
    <property type="match status" value="1"/>
</dbReference>
<accession>W4M145</accession>
<comment type="caution">
    <text evidence="2">The sequence shown here is derived from an EMBL/GenBank/DDBJ whole genome shotgun (WGS) entry which is preliminary data.</text>
</comment>
<dbReference type="AlphaFoldDB" id="W4M145"/>
<dbReference type="PANTHER" id="PTHR34825:SF1">
    <property type="entry name" value="AAA-ATPASE-LIKE DOMAIN-CONTAINING PROTEIN"/>
    <property type="match status" value="1"/>
</dbReference>
<dbReference type="PATRIC" id="fig|1429439.4.peg.5454"/>
<feature type="domain" description="AAA-ATPase-like" evidence="1">
    <location>
        <begin position="11"/>
        <end position="201"/>
    </location>
</feature>
<dbReference type="Pfam" id="PF08011">
    <property type="entry name" value="PDDEXK_9"/>
    <property type="match status" value="1"/>
</dbReference>
<dbReference type="PANTHER" id="PTHR34825">
    <property type="entry name" value="CONSERVED PROTEIN, WITH A WEAK D-GALACTARATE DEHYDRATASE/ALTRONATE HYDROLASE DOMAIN"/>
    <property type="match status" value="1"/>
</dbReference>
<dbReference type="Proteomes" id="UP000019140">
    <property type="component" value="Unassembled WGS sequence"/>
</dbReference>
<protein>
    <recommendedName>
        <fullName evidence="1">AAA-ATPase-like domain-containing protein</fullName>
    </recommendedName>
</protein>
<organism evidence="2 3">
    <name type="scientific">Candidatus Entotheonella gemina</name>
    <dbReference type="NCBI Taxonomy" id="1429439"/>
    <lineage>
        <taxon>Bacteria</taxon>
        <taxon>Pseudomonadati</taxon>
        <taxon>Nitrospinota/Tectimicrobiota group</taxon>
        <taxon>Candidatus Tectimicrobiota</taxon>
        <taxon>Candidatus Entotheonellia</taxon>
        <taxon>Candidatus Entotheonellales</taxon>
        <taxon>Candidatus Entotheonellaceae</taxon>
        <taxon>Candidatus Entotheonella</taxon>
    </lineage>
</organism>
<dbReference type="SUPFAM" id="SSF52540">
    <property type="entry name" value="P-loop containing nucleoside triphosphate hydrolases"/>
    <property type="match status" value="1"/>
</dbReference>